<name>A0ACB0FGT5_RANTA</name>
<proteinExistence type="predicted"/>
<protein>
    <submittedName>
        <fullName evidence="1">Uncharacterized protein</fullName>
    </submittedName>
</protein>
<dbReference type="EMBL" id="OX596090">
    <property type="protein sequence ID" value="CAI9711226.1"/>
    <property type="molecule type" value="Genomic_DNA"/>
</dbReference>
<dbReference type="Proteomes" id="UP001162501">
    <property type="component" value="Chromosome 6"/>
</dbReference>
<evidence type="ECO:0000313" key="2">
    <source>
        <dbReference type="Proteomes" id="UP001162501"/>
    </source>
</evidence>
<sequence>MAEQAEPRHLVSLSLESEVQGLVSCFGRMGRDLSTPGVRTLPSSPDRSGCQSPPRTPPSGHDTLTEGKTSLVGETLGLYALHLGSPEGISPPRPGQRGQGREASVDTLPGPSLPTWTCASARRRWPALACLRFFKQEMPGCSSQGLCTFPGNQRLWVPERTEQCAPKDISSSNPTCECGFIWNWGFCRCNSIKALDSEWTPNPSWFLGWGGVEGSSVPGRSLVWSSRTRAERERRGPLLPVGSPEGWWWQGQQVMLVLELLPAEWHGQDLLPRLAKLVQSIRLISDELEQSLNLSDSLD</sequence>
<organism evidence="1 2">
    <name type="scientific">Rangifer tarandus platyrhynchus</name>
    <name type="common">Svalbard reindeer</name>
    <dbReference type="NCBI Taxonomy" id="3082113"/>
    <lineage>
        <taxon>Eukaryota</taxon>
        <taxon>Metazoa</taxon>
        <taxon>Chordata</taxon>
        <taxon>Craniata</taxon>
        <taxon>Vertebrata</taxon>
        <taxon>Euteleostomi</taxon>
        <taxon>Mammalia</taxon>
        <taxon>Eutheria</taxon>
        <taxon>Laurasiatheria</taxon>
        <taxon>Artiodactyla</taxon>
        <taxon>Ruminantia</taxon>
        <taxon>Pecora</taxon>
        <taxon>Cervidae</taxon>
        <taxon>Odocoileinae</taxon>
        <taxon>Rangifer</taxon>
    </lineage>
</organism>
<evidence type="ECO:0000313" key="1">
    <source>
        <dbReference type="EMBL" id="CAI9711226.1"/>
    </source>
</evidence>
<accession>A0ACB0FGT5</accession>
<reference evidence="1" key="1">
    <citation type="submission" date="2023-05" db="EMBL/GenBank/DDBJ databases">
        <authorList>
            <consortium name="ELIXIR-Norway"/>
        </authorList>
    </citation>
    <scope>NUCLEOTIDE SEQUENCE</scope>
</reference>
<gene>
    <name evidence="1" type="ORF">MRATA1EN3_LOCUS22439</name>
</gene>